<gene>
    <name evidence="2" type="ORF">SOCEGT47_061800</name>
</gene>
<reference evidence="2 3" key="1">
    <citation type="submission" date="2015-09" db="EMBL/GenBank/DDBJ databases">
        <title>Sorangium comparison.</title>
        <authorList>
            <person name="Zaburannyi N."/>
            <person name="Bunk B."/>
            <person name="Overmann J."/>
            <person name="Mueller R."/>
        </authorList>
    </citation>
    <scope>NUCLEOTIDE SEQUENCE [LARGE SCALE GENOMIC DNA]</scope>
    <source>
        <strain evidence="2 3">So ceGT47</strain>
    </source>
</reference>
<dbReference type="AlphaFoldDB" id="A0A4P2Q8P9"/>
<evidence type="ECO:0000313" key="2">
    <source>
        <dbReference type="EMBL" id="AUX25631.1"/>
    </source>
</evidence>
<organism evidence="2 3">
    <name type="scientific">Sorangium cellulosum</name>
    <name type="common">Polyangium cellulosum</name>
    <dbReference type="NCBI Taxonomy" id="56"/>
    <lineage>
        <taxon>Bacteria</taxon>
        <taxon>Pseudomonadati</taxon>
        <taxon>Myxococcota</taxon>
        <taxon>Polyangia</taxon>
        <taxon>Polyangiales</taxon>
        <taxon>Polyangiaceae</taxon>
        <taxon>Sorangium</taxon>
    </lineage>
</organism>
<evidence type="ECO:0000256" key="1">
    <source>
        <dbReference type="SAM" id="SignalP"/>
    </source>
</evidence>
<protein>
    <recommendedName>
        <fullName evidence="4">Keratin associated protein</fullName>
    </recommendedName>
</protein>
<accession>A0A4P2Q8P9</accession>
<evidence type="ECO:0000313" key="3">
    <source>
        <dbReference type="Proteomes" id="UP000295781"/>
    </source>
</evidence>
<proteinExistence type="predicted"/>
<sequence length="392" mass="39492">MNIRTTWRIATIPLTLAGLSALPLMGCEEVSKAQQDLCCSEFTPGADLAAVEWGLDAQAELNYGAFMQSVSDFTGAAGALVTDVTNACQAIAIDLGANPGEVTATSPSARANAWCDLAVERLGAASGELTISFQPPSCTIDASVQANCEARCSANVECQVDPGQIVARCDPGKLSGRCTAECTGTCEGSANLAVACEGTCQGTCEGECDGACSVEGANGECRGACEGTCKGECRGSCQIDAGVDVKCNADCTGGCSVDYEAPKCKAQLEPPSAECQGSAECSGSCEASASAKADCKEPSVEISGEESLSAAIATLKANLPRLLVVAKARGQLLVDNAQAVVDASANLDGAVGGSVKATACLIPAGRAIETALINVEAGLTASGKVMAELEIE</sequence>
<dbReference type="Proteomes" id="UP000295781">
    <property type="component" value="Chromosome"/>
</dbReference>
<feature type="signal peptide" evidence="1">
    <location>
        <begin position="1"/>
        <end position="26"/>
    </location>
</feature>
<feature type="chain" id="PRO_5020439652" description="Keratin associated protein" evidence="1">
    <location>
        <begin position="27"/>
        <end position="392"/>
    </location>
</feature>
<name>A0A4P2Q8P9_SORCE</name>
<keyword evidence="1" id="KW-0732">Signal</keyword>
<evidence type="ECO:0008006" key="4">
    <source>
        <dbReference type="Google" id="ProtNLM"/>
    </source>
</evidence>
<dbReference type="OrthoDB" id="5492982at2"/>
<dbReference type="EMBL" id="CP012670">
    <property type="protein sequence ID" value="AUX25631.1"/>
    <property type="molecule type" value="Genomic_DNA"/>
</dbReference>